<keyword evidence="1" id="KW-0489">Methyltransferase</keyword>
<dbReference type="AlphaFoldDB" id="A0A381VF82"/>
<dbReference type="GO" id="GO:0032259">
    <property type="term" value="P:methylation"/>
    <property type="evidence" value="ECO:0007669"/>
    <property type="project" value="UniProtKB-KW"/>
</dbReference>
<evidence type="ECO:0008006" key="4">
    <source>
        <dbReference type="Google" id="ProtNLM"/>
    </source>
</evidence>
<dbReference type="PANTHER" id="PTHR40048:SF1">
    <property type="entry name" value="RHAMNOSYL O-METHYLTRANSFERASE"/>
    <property type="match status" value="1"/>
</dbReference>
<evidence type="ECO:0000313" key="3">
    <source>
        <dbReference type="EMBL" id="SVA39029.1"/>
    </source>
</evidence>
<dbReference type="SUPFAM" id="SSF53335">
    <property type="entry name" value="S-adenosyl-L-methionine-dependent methyltransferases"/>
    <property type="match status" value="1"/>
</dbReference>
<organism evidence="3">
    <name type="scientific">marine metagenome</name>
    <dbReference type="NCBI Taxonomy" id="408172"/>
    <lineage>
        <taxon>unclassified sequences</taxon>
        <taxon>metagenomes</taxon>
        <taxon>ecological metagenomes</taxon>
    </lineage>
</organism>
<dbReference type="GO" id="GO:0071770">
    <property type="term" value="P:DIM/DIP cell wall layer assembly"/>
    <property type="evidence" value="ECO:0007669"/>
    <property type="project" value="TreeGrafter"/>
</dbReference>
<accession>A0A381VF82</accession>
<dbReference type="Pfam" id="PF13578">
    <property type="entry name" value="Methyltransf_24"/>
    <property type="match status" value="1"/>
</dbReference>
<name>A0A381VF82_9ZZZZ</name>
<protein>
    <recommendedName>
        <fullName evidence="4">Class I SAM-dependent methyltransferase</fullName>
    </recommendedName>
</protein>
<gene>
    <name evidence="3" type="ORF">METZ01_LOCUS91883</name>
</gene>
<reference evidence="3" key="1">
    <citation type="submission" date="2018-05" db="EMBL/GenBank/DDBJ databases">
        <authorList>
            <person name="Lanie J.A."/>
            <person name="Ng W.-L."/>
            <person name="Kazmierczak K.M."/>
            <person name="Andrzejewski T.M."/>
            <person name="Davidsen T.M."/>
            <person name="Wayne K.J."/>
            <person name="Tettelin H."/>
            <person name="Glass J.I."/>
            <person name="Rusch D."/>
            <person name="Podicherti R."/>
            <person name="Tsui H.-C.T."/>
            <person name="Winkler M.E."/>
        </authorList>
    </citation>
    <scope>NUCLEOTIDE SEQUENCE</scope>
</reference>
<dbReference type="PANTHER" id="PTHR40048">
    <property type="entry name" value="RHAMNOSYL O-METHYLTRANSFERASE"/>
    <property type="match status" value="1"/>
</dbReference>
<sequence>LKLPLDFEKVKGFMDPDEGRCLFEVALEISKFGPVLEIGSYCGKSTIYLAMACKENESCIYSVDHHMGSEENQVGWEYHDEDLYDEDTGRINSFPEFLKNIRNAGLLDTVIPIVCDSSLVAKYWQTPLSMVFIDGGHTIEAAENDYKNWKTKIIKGGILAIHDVFPDPKDGGRPPYEIYKRAISEGHFSEERIENSLRVL</sequence>
<dbReference type="Gene3D" id="3.40.50.150">
    <property type="entry name" value="Vaccinia Virus protein VP39"/>
    <property type="match status" value="1"/>
</dbReference>
<evidence type="ECO:0000256" key="1">
    <source>
        <dbReference type="ARBA" id="ARBA00022603"/>
    </source>
</evidence>
<feature type="non-terminal residue" evidence="3">
    <location>
        <position position="200"/>
    </location>
</feature>
<evidence type="ECO:0000256" key="2">
    <source>
        <dbReference type="ARBA" id="ARBA00022679"/>
    </source>
</evidence>
<feature type="non-terminal residue" evidence="3">
    <location>
        <position position="1"/>
    </location>
</feature>
<keyword evidence="2" id="KW-0808">Transferase</keyword>
<dbReference type="InterPro" id="IPR029063">
    <property type="entry name" value="SAM-dependent_MTases_sf"/>
</dbReference>
<proteinExistence type="predicted"/>
<dbReference type="EMBL" id="UINC01008678">
    <property type="protein sequence ID" value="SVA39029.1"/>
    <property type="molecule type" value="Genomic_DNA"/>
</dbReference>
<dbReference type="GO" id="GO:0005886">
    <property type="term" value="C:plasma membrane"/>
    <property type="evidence" value="ECO:0007669"/>
    <property type="project" value="TreeGrafter"/>
</dbReference>
<dbReference type="GO" id="GO:0008168">
    <property type="term" value="F:methyltransferase activity"/>
    <property type="evidence" value="ECO:0007669"/>
    <property type="project" value="UniProtKB-KW"/>
</dbReference>